<dbReference type="EMBL" id="JBHULU010000021">
    <property type="protein sequence ID" value="MFD2515209.1"/>
    <property type="molecule type" value="Genomic_DNA"/>
</dbReference>
<reference evidence="2" key="1">
    <citation type="journal article" date="2019" name="Int. J. Syst. Evol. Microbiol.">
        <title>The Global Catalogue of Microorganisms (GCM) 10K type strain sequencing project: providing services to taxonomists for standard genome sequencing and annotation.</title>
        <authorList>
            <consortium name="The Broad Institute Genomics Platform"/>
            <consortium name="The Broad Institute Genome Sequencing Center for Infectious Disease"/>
            <person name="Wu L."/>
            <person name="Ma J."/>
        </authorList>
    </citation>
    <scope>NUCLEOTIDE SEQUENCE [LARGE SCALE GENOMIC DNA]</scope>
    <source>
        <strain evidence="2">KCTC 42498</strain>
    </source>
</reference>
<gene>
    <name evidence="1" type="ORF">ACFSRY_15150</name>
</gene>
<comment type="caution">
    <text evidence="1">The sequence shown here is derived from an EMBL/GenBank/DDBJ whole genome shotgun (WGS) entry which is preliminary data.</text>
</comment>
<proteinExistence type="predicted"/>
<accession>A0ABW5IR38</accession>
<protein>
    <submittedName>
        <fullName evidence="1">Uncharacterized protein</fullName>
    </submittedName>
</protein>
<evidence type="ECO:0000313" key="1">
    <source>
        <dbReference type="EMBL" id="MFD2515209.1"/>
    </source>
</evidence>
<evidence type="ECO:0000313" key="2">
    <source>
        <dbReference type="Proteomes" id="UP001597544"/>
    </source>
</evidence>
<name>A0ABW5IR38_9BACT</name>
<keyword evidence="2" id="KW-1185">Reference proteome</keyword>
<sequence>MLSSLLRHFHNRTPWFTANFDSCSALAKALGNYLHGHAFAGVGETPNSELLAEVINLMPWELQKSVYVKGSSKEAVSPDKLGEVNAEEFSEWVTGLYPAKKYPVILIGSSNGAAVHMAAAMGIPWLPQTFMIPVEAPDHLSVDDPIERMEWAVEPARQLLSANPDLQLHHMMDPNQDRPMLNAISYFRVKRLQLGAAYEEFITNNLEKGSTLLLLDCRKSWPITKVDTRHYFQFGGLGGITPEGYHQGSEEISEFLRRNESDVEKWTAPKPDGTGPESEWGFEPTLGEDITRFAQENGYQVQRIVYEEPEDLSPFVADLYHWWYEQRSMAAKTLIADMFFLLEPYWTIRTGSVPFWLAFNSKSSVNRLKEYLRKTAPYENVYILPFSNGVKAVGLATLEDMKSALSYARNTGDFIGFDPSLYPFDFGIYARYQKEMEERLPLRYDMEPSLTLVQLLAFADQTKSEYQVKIVS</sequence>
<organism evidence="1 2">
    <name type="scientific">Pontibacter locisalis</name>
    <dbReference type="NCBI Taxonomy" id="1719035"/>
    <lineage>
        <taxon>Bacteria</taxon>
        <taxon>Pseudomonadati</taxon>
        <taxon>Bacteroidota</taxon>
        <taxon>Cytophagia</taxon>
        <taxon>Cytophagales</taxon>
        <taxon>Hymenobacteraceae</taxon>
        <taxon>Pontibacter</taxon>
    </lineage>
</organism>
<dbReference type="RefSeq" id="WP_377509474.1">
    <property type="nucleotide sequence ID" value="NZ_JBHULU010000021.1"/>
</dbReference>
<dbReference type="Proteomes" id="UP001597544">
    <property type="component" value="Unassembled WGS sequence"/>
</dbReference>